<evidence type="ECO:0000256" key="5">
    <source>
        <dbReference type="ARBA" id="ARBA00022989"/>
    </source>
</evidence>
<keyword evidence="4 7" id="KW-0812">Transmembrane</keyword>
<keyword evidence="3" id="KW-0813">Transport</keyword>
<dbReference type="PANTHER" id="PTHR43840:SF15">
    <property type="entry name" value="MITOCHONDRIAL METAL TRANSPORTER 1-RELATED"/>
    <property type="match status" value="1"/>
</dbReference>
<dbReference type="GO" id="GO:0005886">
    <property type="term" value="C:plasma membrane"/>
    <property type="evidence" value="ECO:0007669"/>
    <property type="project" value="TreeGrafter"/>
</dbReference>
<dbReference type="InterPro" id="IPR027470">
    <property type="entry name" value="Cation_efflux_CTD"/>
</dbReference>
<protein>
    <submittedName>
        <fullName evidence="10">Cation diffusion facilitator family transporter</fullName>
    </submittedName>
</protein>
<dbReference type="GO" id="GO:0015086">
    <property type="term" value="F:cadmium ion transmembrane transporter activity"/>
    <property type="evidence" value="ECO:0007669"/>
    <property type="project" value="TreeGrafter"/>
</dbReference>
<feature type="transmembrane region" description="Helical" evidence="7">
    <location>
        <begin position="172"/>
        <end position="190"/>
    </location>
</feature>
<dbReference type="EMBL" id="CP158367">
    <property type="protein sequence ID" value="XBX74520.1"/>
    <property type="molecule type" value="Genomic_DNA"/>
</dbReference>
<evidence type="ECO:0000256" key="7">
    <source>
        <dbReference type="SAM" id="Phobius"/>
    </source>
</evidence>
<feature type="transmembrane region" description="Helical" evidence="7">
    <location>
        <begin position="112"/>
        <end position="133"/>
    </location>
</feature>
<dbReference type="Pfam" id="PF16916">
    <property type="entry name" value="ZT_dimer"/>
    <property type="match status" value="1"/>
</dbReference>
<dbReference type="SUPFAM" id="SSF161111">
    <property type="entry name" value="Cation efflux protein transmembrane domain-like"/>
    <property type="match status" value="1"/>
</dbReference>
<dbReference type="NCBIfam" id="TIGR01297">
    <property type="entry name" value="CDF"/>
    <property type="match status" value="1"/>
</dbReference>
<name>A0AAU7VKT5_9FIRM</name>
<dbReference type="InterPro" id="IPR002524">
    <property type="entry name" value="Cation_efflux"/>
</dbReference>
<organism evidence="10">
    <name type="scientific">Proteinivorax tanatarense</name>
    <dbReference type="NCBI Taxonomy" id="1260629"/>
    <lineage>
        <taxon>Bacteria</taxon>
        <taxon>Bacillati</taxon>
        <taxon>Bacillota</taxon>
        <taxon>Clostridia</taxon>
        <taxon>Eubacteriales</taxon>
        <taxon>Proteinivoracaceae</taxon>
        <taxon>Proteinivorax</taxon>
    </lineage>
</organism>
<reference evidence="10" key="2">
    <citation type="submission" date="2024-06" db="EMBL/GenBank/DDBJ databases">
        <authorList>
            <person name="Petrova K.O."/>
            <person name="Toshchakov S.V."/>
            <person name="Boltjanskaja Y.V."/>
            <person name="Kevbrin V."/>
        </authorList>
    </citation>
    <scope>NUCLEOTIDE SEQUENCE</scope>
    <source>
        <strain evidence="10">Z-910T</strain>
    </source>
</reference>
<evidence type="ECO:0000256" key="1">
    <source>
        <dbReference type="ARBA" id="ARBA00004141"/>
    </source>
</evidence>
<dbReference type="AlphaFoldDB" id="A0AAU7VKT5"/>
<reference evidence="10" key="1">
    <citation type="journal article" date="2013" name="Extremophiles">
        <title>Proteinivorax tanatarense gen. nov., sp. nov., an anaerobic, haloalkaliphilic, proteolytic bacterium isolated from a decaying algal bloom, and proposal of Proteinivoraceae fam. nov.</title>
        <authorList>
            <person name="Kevbrin V."/>
            <person name="Boltyanskaya Y."/>
            <person name="Zhilina T."/>
            <person name="Kolganova T."/>
            <person name="Lavrentjeva E."/>
            <person name="Kuznetsov B."/>
        </authorList>
    </citation>
    <scope>NUCLEOTIDE SEQUENCE</scope>
    <source>
        <strain evidence="10">Z-910T</strain>
    </source>
</reference>
<dbReference type="GO" id="GO:0006882">
    <property type="term" value="P:intracellular zinc ion homeostasis"/>
    <property type="evidence" value="ECO:0007669"/>
    <property type="project" value="TreeGrafter"/>
</dbReference>
<dbReference type="GO" id="GO:0015093">
    <property type="term" value="F:ferrous iron transmembrane transporter activity"/>
    <property type="evidence" value="ECO:0007669"/>
    <property type="project" value="TreeGrafter"/>
</dbReference>
<dbReference type="Gene3D" id="3.30.70.1350">
    <property type="entry name" value="Cation efflux protein, cytoplasmic domain"/>
    <property type="match status" value="1"/>
</dbReference>
<dbReference type="GO" id="GO:0015341">
    <property type="term" value="F:zinc efflux antiporter activity"/>
    <property type="evidence" value="ECO:0007669"/>
    <property type="project" value="TreeGrafter"/>
</dbReference>
<evidence type="ECO:0000256" key="2">
    <source>
        <dbReference type="ARBA" id="ARBA00008114"/>
    </source>
</evidence>
<accession>A0AAU7VKT5</accession>
<dbReference type="SUPFAM" id="SSF160240">
    <property type="entry name" value="Cation efflux protein cytoplasmic domain-like"/>
    <property type="match status" value="1"/>
</dbReference>
<dbReference type="InterPro" id="IPR036837">
    <property type="entry name" value="Cation_efflux_CTD_sf"/>
</dbReference>
<evidence type="ECO:0000259" key="9">
    <source>
        <dbReference type="Pfam" id="PF16916"/>
    </source>
</evidence>
<proteinExistence type="inferred from homology"/>
<feature type="transmembrane region" description="Helical" evidence="7">
    <location>
        <begin position="145"/>
        <end position="166"/>
    </location>
</feature>
<feature type="transmembrane region" description="Helical" evidence="7">
    <location>
        <begin position="75"/>
        <end position="100"/>
    </location>
</feature>
<dbReference type="InterPro" id="IPR027469">
    <property type="entry name" value="Cation_efflux_TMD_sf"/>
</dbReference>
<dbReference type="InterPro" id="IPR058533">
    <property type="entry name" value="Cation_efflux_TM"/>
</dbReference>
<sequence length="284" mass="31418">MTKEKSALLAILASIFLVILKLSVGLSANSVSIISDALHSFMDVMASTMTFFAIRFAQKPPDKCHNFGHGKIEDLAAVIQSILILLVSITIIRQACIRIIEQNYITDTTLGIIVMLISILIHSLVVWNMLTVAKRENSIALRANGLHLLTDIITSGGVVVGLIIIHFTGIKILDPIIAMVVAIIIIKTGLSIGRDSLRSLLDSSLNQEDIQKVKKIIDSYSPPVVEHHKLRTRKMGGEKQMDVHIVFPKTMSIKKAHDISNNIQKEIQNNFKEAKIVIHLEPNK</sequence>
<dbReference type="InterPro" id="IPR050291">
    <property type="entry name" value="CDF_Transporter"/>
</dbReference>
<dbReference type="Gene3D" id="1.20.1510.10">
    <property type="entry name" value="Cation efflux protein transmembrane domain"/>
    <property type="match status" value="1"/>
</dbReference>
<dbReference type="RefSeq" id="WP_350343272.1">
    <property type="nucleotide sequence ID" value="NZ_CP158367.1"/>
</dbReference>
<dbReference type="PANTHER" id="PTHR43840">
    <property type="entry name" value="MITOCHONDRIAL METAL TRANSPORTER 1-RELATED"/>
    <property type="match status" value="1"/>
</dbReference>
<dbReference type="Pfam" id="PF01545">
    <property type="entry name" value="Cation_efflux"/>
    <property type="match status" value="1"/>
</dbReference>
<evidence type="ECO:0000313" key="10">
    <source>
        <dbReference type="EMBL" id="XBX74520.1"/>
    </source>
</evidence>
<evidence type="ECO:0000259" key="8">
    <source>
        <dbReference type="Pfam" id="PF01545"/>
    </source>
</evidence>
<dbReference type="FunFam" id="1.20.1510.10:FF:000006">
    <property type="entry name" value="Divalent cation efflux transporter"/>
    <property type="match status" value="1"/>
</dbReference>
<evidence type="ECO:0000256" key="3">
    <source>
        <dbReference type="ARBA" id="ARBA00022448"/>
    </source>
</evidence>
<feature type="domain" description="Cation efflux protein cytoplasmic" evidence="9">
    <location>
        <begin position="206"/>
        <end position="282"/>
    </location>
</feature>
<comment type="subcellular location">
    <subcellularLocation>
        <location evidence="1">Membrane</location>
        <topology evidence="1">Multi-pass membrane protein</topology>
    </subcellularLocation>
</comment>
<evidence type="ECO:0000256" key="6">
    <source>
        <dbReference type="ARBA" id="ARBA00023136"/>
    </source>
</evidence>
<comment type="similarity">
    <text evidence="2">Belongs to the cation diffusion facilitator (CDF) transporter (TC 2.A.4) family.</text>
</comment>
<feature type="domain" description="Cation efflux protein transmembrane" evidence="8">
    <location>
        <begin position="8"/>
        <end position="201"/>
    </location>
</feature>
<keyword evidence="6 7" id="KW-0472">Membrane</keyword>
<keyword evidence="5 7" id="KW-1133">Transmembrane helix</keyword>
<evidence type="ECO:0000256" key="4">
    <source>
        <dbReference type="ARBA" id="ARBA00022692"/>
    </source>
</evidence>
<gene>
    <name evidence="10" type="ORF">PRVXT_002564</name>
</gene>